<dbReference type="SUPFAM" id="SSF48452">
    <property type="entry name" value="TPR-like"/>
    <property type="match status" value="1"/>
</dbReference>
<name>A0AAE8SY53_9PEZI</name>
<protein>
    <submittedName>
        <fullName evidence="6">Uncharacterized protein</fullName>
    </submittedName>
</protein>
<accession>A0AAE8SY53</accession>
<keyword evidence="2" id="KW-0802">TPR repeat</keyword>
<dbReference type="SMART" id="SM00028">
    <property type="entry name" value="TPR"/>
    <property type="match status" value="4"/>
</dbReference>
<evidence type="ECO:0000256" key="3">
    <source>
        <dbReference type="SAM" id="MobiDB-lite"/>
    </source>
</evidence>
<dbReference type="InterPro" id="IPR031350">
    <property type="entry name" value="Goodbye_dom"/>
</dbReference>
<dbReference type="PANTHER" id="PTHR10039:SF17">
    <property type="entry name" value="FUNGAL STAND N-TERMINAL GOODBYE DOMAIN-CONTAINING PROTEIN-RELATED"/>
    <property type="match status" value="1"/>
</dbReference>
<proteinExistence type="predicted"/>
<dbReference type="Pfam" id="PF24883">
    <property type="entry name" value="NPHP3_N"/>
    <property type="match status" value="1"/>
</dbReference>
<feature type="domain" description="Fungal STAND N-terminal Goodbye" evidence="4">
    <location>
        <begin position="20"/>
        <end position="139"/>
    </location>
</feature>
<dbReference type="Pfam" id="PF17109">
    <property type="entry name" value="Goodbye"/>
    <property type="match status" value="1"/>
</dbReference>
<dbReference type="PROSITE" id="PS50005">
    <property type="entry name" value="TPR"/>
    <property type="match status" value="1"/>
</dbReference>
<evidence type="ECO:0000256" key="1">
    <source>
        <dbReference type="ARBA" id="ARBA00022737"/>
    </source>
</evidence>
<dbReference type="Gene3D" id="3.40.50.300">
    <property type="entry name" value="P-loop containing nucleotide triphosphate hydrolases"/>
    <property type="match status" value="1"/>
</dbReference>
<dbReference type="PANTHER" id="PTHR10039">
    <property type="entry name" value="AMELOGENIN"/>
    <property type="match status" value="1"/>
</dbReference>
<comment type="caution">
    <text evidence="6">The sequence shown here is derived from an EMBL/GenBank/DDBJ whole genome shotgun (WGS) entry which is preliminary data.</text>
</comment>
<dbReference type="InterPro" id="IPR056884">
    <property type="entry name" value="NPHP3-like_N"/>
</dbReference>
<dbReference type="InterPro" id="IPR027417">
    <property type="entry name" value="P-loop_NTPase"/>
</dbReference>
<dbReference type="Gene3D" id="1.25.40.10">
    <property type="entry name" value="Tetratricopeptide repeat domain"/>
    <property type="match status" value="2"/>
</dbReference>
<evidence type="ECO:0000259" key="4">
    <source>
        <dbReference type="Pfam" id="PF17109"/>
    </source>
</evidence>
<feature type="region of interest" description="Disordered" evidence="3">
    <location>
        <begin position="627"/>
        <end position="664"/>
    </location>
</feature>
<sequence length="1411" mass="160357">MNILAERRDEIGRRFASLVEDAQKEYLATAEEGQKDFLSPQITSANALLRLLRDQNERFVNFRSRERRLIDVVGSLLKPIEIIGSAVAGAAEEAFPPAQGIFSAIMYLVGAANDVSQMYDAIIDLFSRLQDFTIRLEFYIKEEMSPQLREKVVQILAALFETLLIATAEVNRGRVKAYFRKVFARESKVPEALAKLSNLTRGEEGLVMAETLASIKRSISIQHQLAEEVENLRAETRERTALSNRQRLRTILEPSVYPEDSYNALKNSRTPGTGDWFVKDPNLQDWVDGLFPFLWVCGNPGTGKSYLASRLISHVEEILSQPDTPLDSLAYFFFRENNPETRSVNQALRDIAYQLSEDDGFYGNEILRKLGSRDDIKTISSAFRALISTPCTTDTRKRTIYIFLDGIDEAESTELNEFLGLVAGSPSRYQSTRIQVAMVGRNVMTETVSMFLDEDGTSELLRSIYITPERIAEDVRAYIVDEVRRSRVLRRSRPEFKQEVVERMLKQVDGLFILARFMVSEISRKTHPRMIMESLDGYPSEINGMLYKMMEQLSATLSEAHAADLNEALMWVTCAEQTLTLDQIEIILELRFGDEPFNLEETIRNQYSCFFVLDRDDGLTTADIYQRHADQNPPLPPRKGSRSPSSSRSPDSGHEGSDFFGPPVGVEFNSNKKTTTIMFYHASITEFLRDEISNHVRSKLGGPAIGFDLAQARLHILKTCLRILLEPESFRRSPTNGPMWRYATWYWQEHLVCADISKVVLEDKKHIGRCLYKLITSPEHILDWTQEEESLKLFTDPNMVCLRKWMTDPEVLSGLDEQSRGWVMKATSEPAGLVETIGRIYARAWLDPEFGSYIPTMTCFQIVHSVAFIEDGHTWSDSDYEWASIPPRSAHSLRRIGSTYLVLGLHDEALKHFNEALPLDGDMVETCGRIAYCYMINKQYDRALIKHLMCETLEERLIAEGRFNTPRQQDFSKWRLYTNRLQIAKCYSKLDRIEDSLIYFQKAIASAYEPDKFEPEEAYLEVLGAHNQHGLIMELLDWMDNQPGKVEGQSRLIDFLVEQASGTADLEWVIPKTACRRQRSDFMAEKYRAAIDVATSRQATAAQLNLRLSLANLKFFSRDYNGAIAIHEEISEIGGHPRGSVLVRTLHTLSLRSRAQVYNQMMINVISTSAEADALFAKLHELQEYHVNVRRGKDMPQSLYGIDVNDASLYLGLLYSQRGKIDEARRLLSAIIVESFEILNDDEPQNDAHALENLSRALVAIGDIDNAKALFESMRRPSDDLAGSAHSPISLRPSQSRIAEVFLPYSRPHPLVCLQCLNTIMETENVVICARSLDPFCEECMQTVIRVEGNKTADGKADLVCKADHEWFTAAPLRMRLSRGEILVGGQVRTFDDWEEAVKALWAPLAKPAIK</sequence>
<feature type="repeat" description="TPR" evidence="2">
    <location>
        <begin position="890"/>
        <end position="923"/>
    </location>
</feature>
<evidence type="ECO:0000259" key="5">
    <source>
        <dbReference type="Pfam" id="PF24883"/>
    </source>
</evidence>
<dbReference type="InterPro" id="IPR011990">
    <property type="entry name" value="TPR-like_helical_dom_sf"/>
</dbReference>
<dbReference type="InterPro" id="IPR019734">
    <property type="entry name" value="TPR_rpt"/>
</dbReference>
<dbReference type="SUPFAM" id="SSF52540">
    <property type="entry name" value="P-loop containing nucleoside triphosphate hydrolases"/>
    <property type="match status" value="1"/>
</dbReference>
<evidence type="ECO:0000313" key="7">
    <source>
        <dbReference type="Proteomes" id="UP001187682"/>
    </source>
</evidence>
<evidence type="ECO:0000256" key="2">
    <source>
        <dbReference type="PROSITE-ProRule" id="PRU00339"/>
    </source>
</evidence>
<feature type="domain" description="Nephrocystin 3-like N-terminal" evidence="5">
    <location>
        <begin position="272"/>
        <end position="439"/>
    </location>
</feature>
<dbReference type="EMBL" id="ONZQ02000013">
    <property type="protein sequence ID" value="SPO05535.1"/>
    <property type="molecule type" value="Genomic_DNA"/>
</dbReference>
<gene>
    <name evidence="6" type="ORF">DNG_08222</name>
</gene>
<reference evidence="6" key="1">
    <citation type="submission" date="2018-03" db="EMBL/GenBank/DDBJ databases">
        <authorList>
            <person name="Guldener U."/>
        </authorList>
    </citation>
    <scope>NUCLEOTIDE SEQUENCE</scope>
</reference>
<organism evidence="6 7">
    <name type="scientific">Cephalotrichum gorgonifer</name>
    <dbReference type="NCBI Taxonomy" id="2041049"/>
    <lineage>
        <taxon>Eukaryota</taxon>
        <taxon>Fungi</taxon>
        <taxon>Dikarya</taxon>
        <taxon>Ascomycota</taxon>
        <taxon>Pezizomycotina</taxon>
        <taxon>Sordariomycetes</taxon>
        <taxon>Hypocreomycetidae</taxon>
        <taxon>Microascales</taxon>
        <taxon>Microascaceae</taxon>
        <taxon>Cephalotrichum</taxon>
    </lineage>
</organism>
<keyword evidence="7" id="KW-1185">Reference proteome</keyword>
<dbReference type="Proteomes" id="UP001187682">
    <property type="component" value="Unassembled WGS sequence"/>
</dbReference>
<evidence type="ECO:0000313" key="6">
    <source>
        <dbReference type="EMBL" id="SPO05535.1"/>
    </source>
</evidence>
<keyword evidence="1" id="KW-0677">Repeat</keyword>